<dbReference type="PANTHER" id="PTHR13251:SF3">
    <property type="entry name" value="TRAFFICKING PROTEIN PARTICLE COMPLEX SUBUNIT 10"/>
    <property type="match status" value="1"/>
</dbReference>
<protein>
    <submittedName>
        <fullName evidence="1">Uncharacterized protein</fullName>
    </submittedName>
</protein>
<dbReference type="PANTHER" id="PTHR13251">
    <property type="entry name" value="EPILEPSY HOLOPROSENCEPHALY CANDIDATE 1/TMEM1"/>
    <property type="match status" value="1"/>
</dbReference>
<organism evidence="1 2">
    <name type="scientific">Vanilla planifolia</name>
    <name type="common">Vanilla</name>
    <dbReference type="NCBI Taxonomy" id="51239"/>
    <lineage>
        <taxon>Eukaryota</taxon>
        <taxon>Viridiplantae</taxon>
        <taxon>Streptophyta</taxon>
        <taxon>Embryophyta</taxon>
        <taxon>Tracheophyta</taxon>
        <taxon>Spermatophyta</taxon>
        <taxon>Magnoliopsida</taxon>
        <taxon>Liliopsida</taxon>
        <taxon>Asparagales</taxon>
        <taxon>Orchidaceae</taxon>
        <taxon>Vanilloideae</taxon>
        <taxon>Vanilleae</taxon>
        <taxon>Vanilla</taxon>
    </lineage>
</organism>
<dbReference type="AlphaFoldDB" id="A0A835UK09"/>
<dbReference type="OrthoDB" id="5404651at2759"/>
<gene>
    <name evidence="1" type="ORF">HPP92_020357</name>
</gene>
<accession>A0A835UK09</accession>
<dbReference type="GO" id="GO:0034498">
    <property type="term" value="P:early endosome to Golgi transport"/>
    <property type="evidence" value="ECO:0007669"/>
    <property type="project" value="TreeGrafter"/>
</dbReference>
<dbReference type="GO" id="GO:1990071">
    <property type="term" value="C:TRAPPII protein complex"/>
    <property type="evidence" value="ECO:0007669"/>
    <property type="project" value="InterPro"/>
</dbReference>
<name>A0A835UK09_VANPL</name>
<reference evidence="1 2" key="1">
    <citation type="journal article" date="2020" name="Nat. Food">
        <title>A phased Vanilla planifolia genome enables genetic improvement of flavour and production.</title>
        <authorList>
            <person name="Hasing T."/>
            <person name="Tang H."/>
            <person name="Brym M."/>
            <person name="Khazi F."/>
            <person name="Huang T."/>
            <person name="Chambers A.H."/>
        </authorList>
    </citation>
    <scope>NUCLEOTIDE SEQUENCE [LARGE SCALE GENOMIC DNA]</scope>
    <source>
        <tissue evidence="1">Leaf</tissue>
    </source>
</reference>
<comment type="caution">
    <text evidence="1">The sequence shown here is derived from an EMBL/GenBank/DDBJ whole genome shotgun (WGS) entry which is preliminary data.</text>
</comment>
<dbReference type="InterPro" id="IPR045126">
    <property type="entry name" value="TRAPPC10/Trs130"/>
</dbReference>
<sequence length="127" mass="13416">MERQAFQSELVRLAHGEMENPISLDVSSLITFSGNPGPPLELCDGDPGIVSNCLGGFPDHIALESLSLTLMATFGTDEGVKAIKAPVLPVLKPGRNHITLELPPQKPASYVLGVLTGQIGQFAIQIA</sequence>
<dbReference type="GO" id="GO:0006891">
    <property type="term" value="P:intra-Golgi vesicle-mediated transport"/>
    <property type="evidence" value="ECO:0007669"/>
    <property type="project" value="TreeGrafter"/>
</dbReference>
<evidence type="ECO:0000313" key="2">
    <source>
        <dbReference type="Proteomes" id="UP000636800"/>
    </source>
</evidence>
<dbReference type="GO" id="GO:0005829">
    <property type="term" value="C:cytosol"/>
    <property type="evidence" value="ECO:0007669"/>
    <property type="project" value="GOC"/>
</dbReference>
<evidence type="ECO:0000313" key="1">
    <source>
        <dbReference type="EMBL" id="KAG0464288.1"/>
    </source>
</evidence>
<dbReference type="EMBL" id="JADCNL010000010">
    <property type="protein sequence ID" value="KAG0464288.1"/>
    <property type="molecule type" value="Genomic_DNA"/>
</dbReference>
<keyword evidence="2" id="KW-1185">Reference proteome</keyword>
<proteinExistence type="predicted"/>
<dbReference type="Proteomes" id="UP000636800">
    <property type="component" value="Chromosome 10"/>
</dbReference>